<dbReference type="SUPFAM" id="SSF69635">
    <property type="entry name" value="Type III secretory system chaperone-like"/>
    <property type="match status" value="1"/>
</dbReference>
<name>A0A261S6Y6_9BORD</name>
<dbReference type="AlphaFoldDB" id="A0A261S6Y6"/>
<dbReference type="EMBL" id="NEVL01000004">
    <property type="protein sequence ID" value="OZI33096.1"/>
    <property type="molecule type" value="Genomic_DNA"/>
</dbReference>
<protein>
    <submittedName>
        <fullName evidence="1">Tir chaperone family protein</fullName>
    </submittedName>
</protein>
<reference evidence="1 4" key="1">
    <citation type="submission" date="2017-05" db="EMBL/GenBank/DDBJ databases">
        <title>Complete and WGS of Bordetella genogroups.</title>
        <authorList>
            <person name="Spilker T."/>
            <person name="LiPuma J."/>
        </authorList>
    </citation>
    <scope>NUCLEOTIDE SEQUENCE [LARGE SCALE GENOMIC DNA]</scope>
    <source>
        <strain evidence="1 4">AU17610</strain>
    </source>
</reference>
<dbReference type="RefSeq" id="WP_094828091.1">
    <property type="nucleotide sequence ID" value="NZ_NEVL01000004.1"/>
</dbReference>
<sequence length="145" mass="15561">MPDPTLARIVSEFGASLGMDGLQPSSEGVCQLVFDGRHVLRLIGMGARGQLLLSCLLAGERAETVQAELMAKANFMQAGRGVVFSVGPDGRAHAQLALPYIECTPALVLQSVEALLDQADRWNERVAREAVPAPRMPAPMFFQSV</sequence>
<evidence type="ECO:0000313" key="4">
    <source>
        <dbReference type="Proteomes" id="UP000217005"/>
    </source>
</evidence>
<dbReference type="GO" id="GO:0030254">
    <property type="term" value="P:protein secretion by the type III secretion system"/>
    <property type="evidence" value="ECO:0007669"/>
    <property type="project" value="InterPro"/>
</dbReference>
<dbReference type="EMBL" id="NEVR01000006">
    <property type="protein sequence ID" value="OZI57202.1"/>
    <property type="molecule type" value="Genomic_DNA"/>
</dbReference>
<proteinExistence type="predicted"/>
<accession>A0A261S6Y6</accession>
<dbReference type="CDD" id="cd16364">
    <property type="entry name" value="T3SC_I-like"/>
    <property type="match status" value="1"/>
</dbReference>
<evidence type="ECO:0000313" key="3">
    <source>
        <dbReference type="Proteomes" id="UP000216354"/>
    </source>
</evidence>
<evidence type="ECO:0000313" key="1">
    <source>
        <dbReference type="EMBL" id="OZI33096.1"/>
    </source>
</evidence>
<dbReference type="InterPro" id="IPR010261">
    <property type="entry name" value="Tir_chaperone"/>
</dbReference>
<reference evidence="2 3" key="2">
    <citation type="submission" date="2017-05" db="EMBL/GenBank/DDBJ databases">
        <title>Complete and WGS of Bordetella genogroups.</title>
        <authorList>
            <person name="Spilker T."/>
            <person name="Lipuma J."/>
        </authorList>
    </citation>
    <scope>NUCLEOTIDE SEQUENCE [LARGE SCALE GENOMIC DNA]</scope>
    <source>
        <strain evidence="2 3">AU9795</strain>
    </source>
</reference>
<gene>
    <name evidence="2" type="ORF">CAL27_23470</name>
    <name evidence="1" type="ORF">CEG14_19810</name>
</gene>
<dbReference type="Proteomes" id="UP000217005">
    <property type="component" value="Unassembled WGS sequence"/>
</dbReference>
<dbReference type="Pfam" id="PF05932">
    <property type="entry name" value="CesT"/>
    <property type="match status" value="1"/>
</dbReference>
<evidence type="ECO:0000313" key="2">
    <source>
        <dbReference type="EMBL" id="OZI57202.1"/>
    </source>
</evidence>
<dbReference type="OrthoDB" id="8655591at2"/>
<organism evidence="1 4">
    <name type="scientific">Bordetella genomosp. 1</name>
    <dbReference type="NCBI Taxonomy" id="1395607"/>
    <lineage>
        <taxon>Bacteria</taxon>
        <taxon>Pseudomonadati</taxon>
        <taxon>Pseudomonadota</taxon>
        <taxon>Betaproteobacteria</taxon>
        <taxon>Burkholderiales</taxon>
        <taxon>Alcaligenaceae</taxon>
        <taxon>Bordetella</taxon>
    </lineage>
</organism>
<dbReference type="Proteomes" id="UP000216354">
    <property type="component" value="Unassembled WGS sequence"/>
</dbReference>
<keyword evidence="3" id="KW-1185">Reference proteome</keyword>
<dbReference type="Gene3D" id="3.30.1460.10">
    <property type="match status" value="1"/>
</dbReference>
<comment type="caution">
    <text evidence="1">The sequence shown here is derived from an EMBL/GenBank/DDBJ whole genome shotgun (WGS) entry which is preliminary data.</text>
</comment>